<accession>Q1Q5E2</accession>
<reference evidence="1" key="1">
    <citation type="journal article" date="2006" name="Nature">
        <title>Deciphering the evolution and metabolism of an anammox bacterium from a community genome.</title>
        <authorList>
            <person name="Strous M."/>
            <person name="Pelletier E."/>
            <person name="Mangenot S."/>
            <person name="Rattei T."/>
            <person name="Lehner A."/>
            <person name="Taylor M.W."/>
            <person name="Horn M."/>
            <person name="Daims H."/>
            <person name="Bartol-Mavel D."/>
            <person name="Wincker P."/>
            <person name="Barbe V."/>
            <person name="Fonknechten N."/>
            <person name="Vallenet D."/>
            <person name="Segurens B."/>
            <person name="Schenowitz-Truong C."/>
            <person name="Medigue C."/>
            <person name="Collingro A."/>
            <person name="Snel B."/>
            <person name="Dutilh B.E."/>
            <person name="OpDenCamp H.J.M."/>
            <person name="vanDerDrift C."/>
            <person name="Cirpus I."/>
            <person name="vanDePas-Schoonen K.T."/>
            <person name="Harhangi H.R."/>
            <person name="vanNiftrik L."/>
            <person name="Schmid M."/>
            <person name="Keltjens J."/>
            <person name="vanDeVossenberg J."/>
            <person name="Kartal B."/>
            <person name="Meier H."/>
            <person name="Frishman D."/>
            <person name="Huynen M.A."/>
            <person name="Mewes H."/>
            <person name="Weissenbach J."/>
            <person name="Jetten M.S.M."/>
            <person name="Wagner M."/>
            <person name="LePaslier D."/>
        </authorList>
    </citation>
    <scope>NUCLEOTIDE SEQUENCE</scope>
</reference>
<evidence type="ECO:0000313" key="1">
    <source>
        <dbReference type="EMBL" id="CAJ75240.1"/>
    </source>
</evidence>
<gene>
    <name evidence="1" type="ORF">kuste4478</name>
</gene>
<organism evidence="1">
    <name type="scientific">Kuenenia stuttgartiensis</name>
    <dbReference type="NCBI Taxonomy" id="174633"/>
    <lineage>
        <taxon>Bacteria</taxon>
        <taxon>Pseudomonadati</taxon>
        <taxon>Planctomycetota</taxon>
        <taxon>Candidatus Brocadiia</taxon>
        <taxon>Candidatus Brocadiales</taxon>
        <taxon>Candidatus Brocadiaceae</taxon>
        <taxon>Candidatus Kuenenia</taxon>
    </lineage>
</organism>
<reference evidence="1" key="2">
    <citation type="submission" date="2006-01" db="EMBL/GenBank/DDBJ databases">
        <authorList>
            <person name="Genoscope"/>
        </authorList>
    </citation>
    <scope>NUCLEOTIDE SEQUENCE</scope>
</reference>
<dbReference type="EMBL" id="CT573071">
    <property type="protein sequence ID" value="CAJ75240.1"/>
    <property type="molecule type" value="Genomic_DNA"/>
</dbReference>
<protein>
    <submittedName>
        <fullName evidence="1">Uncharacterized protein</fullName>
    </submittedName>
</protein>
<sequence>MPIPVSLTSIRMDDYHSLEIITSTVPYSGVYLSALEGRLYINLFALPDTGKTNIKQGIMNVEGQENFVIRNSLFCCTIFSFHPTKTTGYKKSGMLPKTLDFPVLCLEAGARHERTL</sequence>
<proteinExistence type="predicted"/>
<name>Q1Q5E2_KUEST</name>
<dbReference type="AlphaFoldDB" id="Q1Q5E2"/>